<accession>A0A0D7BCA0</accession>
<proteinExistence type="predicted"/>
<gene>
    <name evidence="1" type="ORF">CYLTODRAFT_352530</name>
</gene>
<dbReference type="Proteomes" id="UP000054007">
    <property type="component" value="Unassembled WGS sequence"/>
</dbReference>
<evidence type="ECO:0000313" key="2">
    <source>
        <dbReference type="Proteomes" id="UP000054007"/>
    </source>
</evidence>
<evidence type="ECO:0000313" key="1">
    <source>
        <dbReference type="EMBL" id="KIY67779.1"/>
    </source>
</evidence>
<sequence length="209" mass="23244">MRPALGHVNLMADTYLANVQLDDLRKVVRDLLASGLPGIGPTFCAAARARIVRQGVAVAVPEDVFENDGVDTYFTVPTDALRSTMVEARCLYGSGMGFAAIRLLSGLVRQTLGRRWRYEGSTMAVLNELDIDITQAIQSSKEEMEAGRVANYAVALEFVQDLRCAIAESRDNVESWGGEFPFERAEFSVEFWHLPLRIDKPFQQETARL</sequence>
<reference evidence="1 2" key="1">
    <citation type="journal article" date="2015" name="Fungal Genet. Biol.">
        <title>Evolution of novel wood decay mechanisms in Agaricales revealed by the genome sequences of Fistulina hepatica and Cylindrobasidium torrendii.</title>
        <authorList>
            <person name="Floudas D."/>
            <person name="Held B.W."/>
            <person name="Riley R."/>
            <person name="Nagy L.G."/>
            <person name="Koehler G."/>
            <person name="Ransdell A.S."/>
            <person name="Younus H."/>
            <person name="Chow J."/>
            <person name="Chiniquy J."/>
            <person name="Lipzen A."/>
            <person name="Tritt A."/>
            <person name="Sun H."/>
            <person name="Haridas S."/>
            <person name="LaButti K."/>
            <person name="Ohm R.A."/>
            <person name="Kues U."/>
            <person name="Blanchette R.A."/>
            <person name="Grigoriev I.V."/>
            <person name="Minto R.E."/>
            <person name="Hibbett D.S."/>
        </authorList>
    </citation>
    <scope>NUCLEOTIDE SEQUENCE [LARGE SCALE GENOMIC DNA]</scope>
    <source>
        <strain evidence="1 2">FP15055 ss-10</strain>
    </source>
</reference>
<dbReference type="AlphaFoldDB" id="A0A0D7BCA0"/>
<keyword evidence="2" id="KW-1185">Reference proteome</keyword>
<protein>
    <submittedName>
        <fullName evidence="1">Uncharacterized protein</fullName>
    </submittedName>
</protein>
<dbReference type="STRING" id="1314674.A0A0D7BCA0"/>
<name>A0A0D7BCA0_9AGAR</name>
<dbReference type="EMBL" id="KN880517">
    <property type="protein sequence ID" value="KIY67779.1"/>
    <property type="molecule type" value="Genomic_DNA"/>
</dbReference>
<dbReference type="OrthoDB" id="3219836at2759"/>
<organism evidence="1 2">
    <name type="scientific">Cylindrobasidium torrendii FP15055 ss-10</name>
    <dbReference type="NCBI Taxonomy" id="1314674"/>
    <lineage>
        <taxon>Eukaryota</taxon>
        <taxon>Fungi</taxon>
        <taxon>Dikarya</taxon>
        <taxon>Basidiomycota</taxon>
        <taxon>Agaricomycotina</taxon>
        <taxon>Agaricomycetes</taxon>
        <taxon>Agaricomycetidae</taxon>
        <taxon>Agaricales</taxon>
        <taxon>Marasmiineae</taxon>
        <taxon>Physalacriaceae</taxon>
        <taxon>Cylindrobasidium</taxon>
    </lineage>
</organism>